<dbReference type="FunFam" id="1.20.1250.20:FF:000140">
    <property type="entry name" value="Putative MFS phospholipid transporter"/>
    <property type="match status" value="1"/>
</dbReference>
<feature type="transmembrane region" description="Helical" evidence="6">
    <location>
        <begin position="186"/>
        <end position="210"/>
    </location>
</feature>
<evidence type="ECO:0000256" key="4">
    <source>
        <dbReference type="ARBA" id="ARBA00022989"/>
    </source>
</evidence>
<feature type="transmembrane region" description="Helical" evidence="6">
    <location>
        <begin position="90"/>
        <end position="109"/>
    </location>
</feature>
<comment type="subcellular location">
    <subcellularLocation>
        <location evidence="1">Membrane</location>
        <topology evidence="1">Multi-pass membrane protein</topology>
    </subcellularLocation>
</comment>
<dbReference type="OrthoDB" id="2153661at2759"/>
<dbReference type="AlphaFoldDB" id="A0A2X0KSA2"/>
<evidence type="ECO:0000259" key="7">
    <source>
        <dbReference type="PROSITE" id="PS50850"/>
    </source>
</evidence>
<dbReference type="PANTHER" id="PTHR23508">
    <property type="entry name" value="CARBOXYLIC ACID TRANSPORTER PROTEIN HOMOLOG"/>
    <property type="match status" value="1"/>
</dbReference>
<dbReference type="PANTHER" id="PTHR23508:SF10">
    <property type="entry name" value="CARBOXYLIC ACID TRANSPORTER PROTEIN HOMOLOG"/>
    <property type="match status" value="1"/>
</dbReference>
<dbReference type="Pfam" id="PF00083">
    <property type="entry name" value="Sugar_tr"/>
    <property type="match status" value="1"/>
</dbReference>
<evidence type="ECO:0000256" key="3">
    <source>
        <dbReference type="ARBA" id="ARBA00022692"/>
    </source>
</evidence>
<name>A0A2X0KSA2_9BASI</name>
<dbReference type="InterPro" id="IPR005828">
    <property type="entry name" value="MFS_sugar_transport-like"/>
</dbReference>
<feature type="transmembrane region" description="Helical" evidence="6">
    <location>
        <begin position="222"/>
        <end position="241"/>
    </location>
</feature>
<dbReference type="SUPFAM" id="SSF103473">
    <property type="entry name" value="MFS general substrate transporter"/>
    <property type="match status" value="1"/>
</dbReference>
<gene>
    <name evidence="8" type="ORF">BZ3500_MVSOF-1268-A1-R1_CHR11-3G03608</name>
</gene>
<feature type="transmembrane region" description="Helical" evidence="6">
    <location>
        <begin position="316"/>
        <end position="336"/>
    </location>
</feature>
<feature type="transmembrane region" description="Helical" evidence="6">
    <location>
        <begin position="437"/>
        <end position="457"/>
    </location>
</feature>
<reference evidence="9" key="1">
    <citation type="submission" date="2016-10" db="EMBL/GenBank/DDBJ databases">
        <authorList>
            <person name="Jeantristanb JTB J.-T."/>
            <person name="Ricardo R."/>
        </authorList>
    </citation>
    <scope>NUCLEOTIDE SEQUENCE [LARGE SCALE GENOMIC DNA]</scope>
</reference>
<feature type="domain" description="Major facilitator superfamily (MFS) profile" evidence="7">
    <location>
        <begin position="49"/>
        <end position="461"/>
    </location>
</feature>
<dbReference type="Gene3D" id="1.20.1250.20">
    <property type="entry name" value="MFS general substrate transporter like domains"/>
    <property type="match status" value="1"/>
</dbReference>
<feature type="transmembrane region" description="Helical" evidence="6">
    <location>
        <begin position="116"/>
        <end position="138"/>
    </location>
</feature>
<dbReference type="PROSITE" id="PS50850">
    <property type="entry name" value="MFS"/>
    <property type="match status" value="1"/>
</dbReference>
<keyword evidence="5 6" id="KW-0472">Membrane</keyword>
<organism evidence="8 9">
    <name type="scientific">Microbotryum saponariae</name>
    <dbReference type="NCBI Taxonomy" id="289078"/>
    <lineage>
        <taxon>Eukaryota</taxon>
        <taxon>Fungi</taxon>
        <taxon>Dikarya</taxon>
        <taxon>Basidiomycota</taxon>
        <taxon>Pucciniomycotina</taxon>
        <taxon>Microbotryomycetes</taxon>
        <taxon>Microbotryales</taxon>
        <taxon>Microbotryaceae</taxon>
        <taxon>Microbotryum</taxon>
    </lineage>
</organism>
<keyword evidence="9" id="KW-1185">Reference proteome</keyword>
<dbReference type="InterPro" id="IPR020846">
    <property type="entry name" value="MFS_dom"/>
</dbReference>
<proteinExistence type="predicted"/>
<keyword evidence="3 6" id="KW-0812">Transmembrane</keyword>
<dbReference type="InterPro" id="IPR036259">
    <property type="entry name" value="MFS_trans_sf"/>
</dbReference>
<keyword evidence="4 6" id="KW-1133">Transmembrane helix</keyword>
<evidence type="ECO:0000256" key="2">
    <source>
        <dbReference type="ARBA" id="ARBA00022448"/>
    </source>
</evidence>
<keyword evidence="2" id="KW-0813">Transport</keyword>
<feature type="transmembrane region" description="Helical" evidence="6">
    <location>
        <begin position="343"/>
        <end position="362"/>
    </location>
</feature>
<dbReference type="Proteomes" id="UP000249723">
    <property type="component" value="Unassembled WGS sequence"/>
</dbReference>
<protein>
    <submittedName>
        <fullName evidence="8">BZ3500_MvSof-1268-A1-R1_Chr11-3g03608 protein</fullName>
    </submittedName>
</protein>
<dbReference type="STRING" id="289078.A0A2X0KSA2"/>
<feature type="transmembrane region" description="Helical" evidence="6">
    <location>
        <begin position="144"/>
        <end position="165"/>
    </location>
</feature>
<sequence>MSDLAMKDSVSSHEGDDHKGAVAAPVEIEQHGGIAGPLTSVEKTSSLFTVACAGFALISDGLQNNIMSLTNVVFGQIYGPRYTATISTRLSNALTVGTIFGQIIIGILCDRAGRKYGIVASTVSIVVGVILAAAAHGAHGSLDGFFWMFCIARGLTGFGVGGEYPSSSASAAEAADERSVKSRGPLFIMVTNFMLSFGTPFACILYLIVFQAAGGLHANLSTVWRTVFGISVIPPLAVFIFRLRMINSRLYRKSAIQHRVPYLLMIKFYWRTIIGTAGAWFLYDFVTFPNGVFSGTIIASIVHVKGHELLRKTAEYQLLLGIIALPGVFIGAVIVNRLGRRNLMMLGFSGYLIVGLSVGLAYNKLIHRVPGFIILYGIMQSFGNLGPGNTLGLVSSESYATSVRGTLYGFSAAIGKTGAVIGTQTFTPIRNHLGPKYTFIIAACAGLLGILVAFFFVRNDLEGDLSDEDDKFAAYLRANGWEGAMGTSESIDALVDEEKHAKQ</sequence>
<dbReference type="GO" id="GO:0005886">
    <property type="term" value="C:plasma membrane"/>
    <property type="evidence" value="ECO:0007669"/>
    <property type="project" value="TreeGrafter"/>
</dbReference>
<dbReference type="GO" id="GO:0046943">
    <property type="term" value="F:carboxylic acid transmembrane transporter activity"/>
    <property type="evidence" value="ECO:0007669"/>
    <property type="project" value="TreeGrafter"/>
</dbReference>
<evidence type="ECO:0000313" key="8">
    <source>
        <dbReference type="EMBL" id="SCZ95108.1"/>
    </source>
</evidence>
<dbReference type="EMBL" id="FMWP01000060">
    <property type="protein sequence ID" value="SCZ95108.1"/>
    <property type="molecule type" value="Genomic_DNA"/>
</dbReference>
<accession>A0A2X0KSA2</accession>
<evidence type="ECO:0000256" key="1">
    <source>
        <dbReference type="ARBA" id="ARBA00004141"/>
    </source>
</evidence>
<evidence type="ECO:0000256" key="6">
    <source>
        <dbReference type="SAM" id="Phobius"/>
    </source>
</evidence>
<evidence type="ECO:0000256" key="5">
    <source>
        <dbReference type="ARBA" id="ARBA00023136"/>
    </source>
</evidence>
<evidence type="ECO:0000313" key="9">
    <source>
        <dbReference type="Proteomes" id="UP000249723"/>
    </source>
</evidence>